<feature type="transmembrane region" description="Helical" evidence="1">
    <location>
        <begin position="477"/>
        <end position="493"/>
    </location>
</feature>
<evidence type="ECO:0008006" key="3">
    <source>
        <dbReference type="Google" id="ProtNLM"/>
    </source>
</evidence>
<sequence>MLDVAGAPRDALPVAHLVKPPVSVRRKQLVPPTLDGAPARLQGSDDLDWYRAEPLRETGHETKSGIWLSDQMEELLRAMCRMSGLGLCDGMDQRRTLMQKGAFRGADASSVSGLCFSYKPLNAICQRWQVMLIALKICIISFAKAYAVSTQYYHRGLQGYSAGPYRHYRLETLLTRNGSEGRSIFGPGVSSFGVIGLSGCSPRGSLHDGDDTAQEAVPSFSGAVGSSFLVTYSQQRSMTGWYMETSNEEGSQALDPAYYIVWGSNDEARFDDDAECVLGRKDGRWWQDGDTVDWCGATWKQVGAPKWIYDDTPSLKPDLDKWFWFVKLRTVLPTTRGTLLTVQLRPRWFLYTIFALARPCTVSPTAFAVLLVGNLHKYWPHSSLPAPRWFGIIGMGIVCSVGIISAALAAWHRVWHFAAEHFWDFVAHMAGAAVGSMPGVPMSRALYVFTFVYMVGNWTKCAFYFRNPFAKPEPPAIVTLVMALSMSISRFLAMRKAKMLLKQDQTRYDDLWSSLCTEEGCKSLQRLEKAVNSANIDGTNCCQRNHTSSDALPQLLMRQPSLEHATPADRHVAEMLQLRANVWGEGMLQVSSISQLYCQAAIANLLMVERLKEWAECCSGMFPLMRFPGEEQVFARWSEVHGDARKEDMVLWPPMKRHGRTFEKLFRSYRNNASHLLDISRNCMILETVDDLTTCLETILADKNVKVERIKNRMGMGYDTSETGGYRDVCVNLRVVNKESVGLGSDLHVCEVQLLLVQFAHLKSTKGHQRYVTSRNVSGN</sequence>
<organism evidence="2">
    <name type="scientific">Hemiselmis andersenii</name>
    <name type="common">Cryptophyte alga</name>
    <dbReference type="NCBI Taxonomy" id="464988"/>
    <lineage>
        <taxon>Eukaryota</taxon>
        <taxon>Cryptophyceae</taxon>
        <taxon>Cryptomonadales</taxon>
        <taxon>Hemiselmidaceae</taxon>
        <taxon>Hemiselmis</taxon>
    </lineage>
</organism>
<keyword evidence="1" id="KW-0812">Transmembrane</keyword>
<gene>
    <name evidence="2" type="ORF">HAND1043_LOCUS12506</name>
</gene>
<accession>A0A7S0XXB1</accession>
<protein>
    <recommendedName>
        <fullName evidence="3">RelA/SpoT domain-containing protein</fullName>
    </recommendedName>
</protein>
<dbReference type="EMBL" id="HBFK01020202">
    <property type="protein sequence ID" value="CAD8746010.1"/>
    <property type="molecule type" value="Transcribed_RNA"/>
</dbReference>
<proteinExistence type="predicted"/>
<feature type="transmembrane region" description="Helical" evidence="1">
    <location>
        <begin position="348"/>
        <end position="369"/>
    </location>
</feature>
<dbReference type="AlphaFoldDB" id="A0A7S0XXB1"/>
<keyword evidence="1" id="KW-0472">Membrane</keyword>
<feature type="transmembrane region" description="Helical" evidence="1">
    <location>
        <begin position="389"/>
        <end position="411"/>
    </location>
</feature>
<name>A0A7S0XXB1_HEMAN</name>
<reference evidence="2" key="1">
    <citation type="submission" date="2021-01" db="EMBL/GenBank/DDBJ databases">
        <authorList>
            <person name="Corre E."/>
            <person name="Pelletier E."/>
            <person name="Niang G."/>
            <person name="Scheremetjew M."/>
            <person name="Finn R."/>
            <person name="Kale V."/>
            <person name="Holt S."/>
            <person name="Cochrane G."/>
            <person name="Meng A."/>
            <person name="Brown T."/>
            <person name="Cohen L."/>
        </authorList>
    </citation>
    <scope>NUCLEOTIDE SEQUENCE</scope>
    <source>
        <strain evidence="2">CCMP441</strain>
    </source>
</reference>
<evidence type="ECO:0000313" key="2">
    <source>
        <dbReference type="EMBL" id="CAD8746010.1"/>
    </source>
</evidence>
<keyword evidence="1" id="KW-1133">Transmembrane helix</keyword>
<evidence type="ECO:0000256" key="1">
    <source>
        <dbReference type="SAM" id="Phobius"/>
    </source>
</evidence>